<accession>A0A8T8T114</accession>
<reference evidence="2" key="1">
    <citation type="submission" date="2016-04" db="EMBL/GenBank/DDBJ databases">
        <authorList>
            <person name="Nguyen H.D."/>
            <person name="Kesanakurti P."/>
            <person name="Cullis J."/>
            <person name="Levesque C.A."/>
            <person name="Hambleton S."/>
        </authorList>
    </citation>
    <scope>NUCLEOTIDE SEQUENCE</scope>
    <source>
        <strain evidence="2">DAOMC 238032</strain>
    </source>
</reference>
<feature type="region of interest" description="Disordered" evidence="1">
    <location>
        <begin position="24"/>
        <end position="46"/>
    </location>
</feature>
<feature type="non-terminal residue" evidence="2">
    <location>
        <position position="1"/>
    </location>
</feature>
<proteinExistence type="predicted"/>
<comment type="caution">
    <text evidence="2">The sequence shown here is derived from an EMBL/GenBank/DDBJ whole genome shotgun (WGS) entry which is preliminary data.</text>
</comment>
<dbReference type="EMBL" id="LWDD02000988">
    <property type="protein sequence ID" value="KAE8253785.1"/>
    <property type="molecule type" value="Genomic_DNA"/>
</dbReference>
<evidence type="ECO:0000313" key="2">
    <source>
        <dbReference type="EMBL" id="KAE8253785.1"/>
    </source>
</evidence>
<name>A0A8T8T114_9BASI</name>
<feature type="compositionally biased region" description="Polar residues" evidence="1">
    <location>
        <begin position="94"/>
        <end position="111"/>
    </location>
</feature>
<protein>
    <recommendedName>
        <fullName evidence="4">MULE transposase domain-containing protein</fullName>
    </recommendedName>
</protein>
<feature type="region of interest" description="Disordered" evidence="1">
    <location>
        <begin position="88"/>
        <end position="116"/>
    </location>
</feature>
<evidence type="ECO:0000313" key="3">
    <source>
        <dbReference type="Proteomes" id="UP000077671"/>
    </source>
</evidence>
<sequence>MTIVAATHFEATFVSACSCSGQYRDRRDEDEELSPKKRRITGQGSSSYKVGCKAKICIKVNAPLSTAAISSSSTDSASLPSTGPSIAVGIDSSAGGSTSHARSTTGDSTFSLPGPPREDSIVTISYYWKHTNHDPGSWIDAAQQRTCREVREWIERQVSEGRSMKEIMRSVRLSLDDLQKVRTSTTAIDASIRVRYQDVYNVIRRLKVEQARKAADGWESCRLWAAELAAEGWSSLFCDSTVLSATAESVWALFLLPPVGKEILAEQSSRVWCLDSTHNTGFGMIKSQKIFLSTIIVRSLATGTGFPAALLITPSETQIPLTHFLVWLGNQVPPPSDIVVDCSTTEQAAINRAFNHLPTPPRILLCQWHVLRAWEDNIKDKIRVLSLEDDAREKSQQLQSRCRADLRLLVYAETPARFDELMTAFEAEWSPAFSVFVAYFKREWVTKRPPSLWSMAFRQ</sequence>
<evidence type="ECO:0000256" key="1">
    <source>
        <dbReference type="SAM" id="MobiDB-lite"/>
    </source>
</evidence>
<gene>
    <name evidence="2" type="ORF">A4X03_0g5807</name>
</gene>
<dbReference type="AlphaFoldDB" id="A0A8T8T114"/>
<organism evidence="2 3">
    <name type="scientific">Tilletia caries</name>
    <name type="common">wheat bunt fungus</name>
    <dbReference type="NCBI Taxonomy" id="13290"/>
    <lineage>
        <taxon>Eukaryota</taxon>
        <taxon>Fungi</taxon>
        <taxon>Dikarya</taxon>
        <taxon>Basidiomycota</taxon>
        <taxon>Ustilaginomycotina</taxon>
        <taxon>Exobasidiomycetes</taxon>
        <taxon>Tilletiales</taxon>
        <taxon>Tilletiaceae</taxon>
        <taxon>Tilletia</taxon>
    </lineage>
</organism>
<dbReference type="Proteomes" id="UP000077671">
    <property type="component" value="Unassembled WGS sequence"/>
</dbReference>
<evidence type="ECO:0008006" key="4">
    <source>
        <dbReference type="Google" id="ProtNLM"/>
    </source>
</evidence>
<reference evidence="2" key="2">
    <citation type="journal article" date="2019" name="IMA Fungus">
        <title>Genome sequencing and comparison of five Tilletia species to identify candidate genes for the detection of regulated species infecting wheat.</title>
        <authorList>
            <person name="Nguyen H.D.T."/>
            <person name="Sultana T."/>
            <person name="Kesanakurti P."/>
            <person name="Hambleton S."/>
        </authorList>
    </citation>
    <scope>NUCLEOTIDE SEQUENCE</scope>
    <source>
        <strain evidence="2">DAOMC 238032</strain>
    </source>
</reference>